<dbReference type="AlphaFoldDB" id="A0A067MY04"/>
<accession>A0A067MY04</accession>
<dbReference type="SUPFAM" id="SSF51735">
    <property type="entry name" value="NAD(P)-binding Rossmann-fold domains"/>
    <property type="match status" value="1"/>
</dbReference>
<reference evidence="3" key="1">
    <citation type="journal article" date="2014" name="Proc. Natl. Acad. Sci. U.S.A.">
        <title>Extensive sampling of basidiomycete genomes demonstrates inadequacy of the white-rot/brown-rot paradigm for wood decay fungi.</title>
        <authorList>
            <person name="Riley R."/>
            <person name="Salamov A.A."/>
            <person name="Brown D.W."/>
            <person name="Nagy L.G."/>
            <person name="Floudas D."/>
            <person name="Held B.W."/>
            <person name="Levasseur A."/>
            <person name="Lombard V."/>
            <person name="Morin E."/>
            <person name="Otillar R."/>
            <person name="Lindquist E.A."/>
            <person name="Sun H."/>
            <person name="LaButti K.M."/>
            <person name="Schmutz J."/>
            <person name="Jabbour D."/>
            <person name="Luo H."/>
            <person name="Baker S.E."/>
            <person name="Pisabarro A.G."/>
            <person name="Walton J.D."/>
            <person name="Blanchette R.A."/>
            <person name="Henrissat B."/>
            <person name="Martin F."/>
            <person name="Cullen D."/>
            <person name="Hibbett D.S."/>
            <person name="Grigoriev I.V."/>
        </authorList>
    </citation>
    <scope>NUCLEOTIDE SEQUENCE [LARGE SCALE GENOMIC DNA]</scope>
    <source>
        <strain evidence="3">FD-172 SS1</strain>
    </source>
</reference>
<organism evidence="2 3">
    <name type="scientific">Botryobasidium botryosum (strain FD-172 SS1)</name>
    <dbReference type="NCBI Taxonomy" id="930990"/>
    <lineage>
        <taxon>Eukaryota</taxon>
        <taxon>Fungi</taxon>
        <taxon>Dikarya</taxon>
        <taxon>Basidiomycota</taxon>
        <taxon>Agaricomycotina</taxon>
        <taxon>Agaricomycetes</taxon>
        <taxon>Cantharellales</taxon>
        <taxon>Botryobasidiaceae</taxon>
        <taxon>Botryobasidium</taxon>
    </lineage>
</organism>
<evidence type="ECO:0000313" key="3">
    <source>
        <dbReference type="Proteomes" id="UP000027195"/>
    </source>
</evidence>
<dbReference type="EMBL" id="KL198017">
    <property type="protein sequence ID" value="KDQ20489.1"/>
    <property type="molecule type" value="Genomic_DNA"/>
</dbReference>
<sequence>MSLPARKVVVLGAGFIGTHVARTLAFAPSTLVQLSSRSPSTASLSYGTSSPDARFTAVPADITDPASLERAFHSAHAVISLVGIMHGSDKQFQDIQWRGAENVARAAHAAGAKLVHLSAIGAHPDSDIPYFRTKALGEQAVLGACPNATVLRPSLVFGPGDGFFARFASLSRFLPFLPVFGGGNSRFQPVFVGDLAHVIEICTRDDSAVQDVCAGKVIQCGGPDVLTYREMMSLILKHTHRTRPIISLPWAAGFAQGFIMERLPLNPLTLTRAQVKQLQMDNIVDPDLPPDAPRFEDVLKKFAGRSLTPLDDVLPTYL</sequence>
<protein>
    <recommendedName>
        <fullName evidence="1">NAD-dependent epimerase/dehydratase domain-containing protein</fullName>
    </recommendedName>
</protein>
<keyword evidence="3" id="KW-1185">Reference proteome</keyword>
<dbReference type="PANTHER" id="PTHR12126:SF11">
    <property type="entry name" value="NADH DEHYDROGENASE [UBIQUINONE] 1 ALPHA SUBCOMPLEX SUBUNIT 9, MITOCHONDRIAL"/>
    <property type="match status" value="1"/>
</dbReference>
<dbReference type="Gene3D" id="3.40.50.720">
    <property type="entry name" value="NAD(P)-binding Rossmann-like Domain"/>
    <property type="match status" value="1"/>
</dbReference>
<dbReference type="InterPro" id="IPR036291">
    <property type="entry name" value="NAD(P)-bd_dom_sf"/>
</dbReference>
<dbReference type="InterPro" id="IPR051207">
    <property type="entry name" value="ComplexI_NDUFA9_subunit"/>
</dbReference>
<evidence type="ECO:0000259" key="1">
    <source>
        <dbReference type="Pfam" id="PF01370"/>
    </source>
</evidence>
<proteinExistence type="predicted"/>
<dbReference type="InterPro" id="IPR001509">
    <property type="entry name" value="Epimerase_deHydtase"/>
</dbReference>
<dbReference type="PANTHER" id="PTHR12126">
    <property type="entry name" value="NADH-UBIQUINONE OXIDOREDUCTASE 39 KDA SUBUNIT-RELATED"/>
    <property type="match status" value="1"/>
</dbReference>
<dbReference type="Pfam" id="PF01370">
    <property type="entry name" value="Epimerase"/>
    <property type="match status" value="1"/>
</dbReference>
<gene>
    <name evidence="2" type="ORF">BOTBODRAFT_26509</name>
</gene>
<dbReference type="Proteomes" id="UP000027195">
    <property type="component" value="Unassembled WGS sequence"/>
</dbReference>
<dbReference type="GO" id="GO:0005739">
    <property type="term" value="C:mitochondrion"/>
    <property type="evidence" value="ECO:0007669"/>
    <property type="project" value="TreeGrafter"/>
</dbReference>
<dbReference type="OrthoDB" id="275457at2759"/>
<dbReference type="CDD" id="cd05271">
    <property type="entry name" value="NDUFA9_like_SDR_a"/>
    <property type="match status" value="1"/>
</dbReference>
<dbReference type="GO" id="GO:0044877">
    <property type="term" value="F:protein-containing complex binding"/>
    <property type="evidence" value="ECO:0007669"/>
    <property type="project" value="TreeGrafter"/>
</dbReference>
<dbReference type="InParanoid" id="A0A067MY04"/>
<evidence type="ECO:0000313" key="2">
    <source>
        <dbReference type="EMBL" id="KDQ20489.1"/>
    </source>
</evidence>
<feature type="domain" description="NAD-dependent epimerase/dehydratase" evidence="1">
    <location>
        <begin position="8"/>
        <end position="201"/>
    </location>
</feature>
<dbReference type="STRING" id="930990.A0A067MY04"/>
<name>A0A067MY04_BOTB1</name>
<dbReference type="HOGENOM" id="CLU_007383_6_5_1"/>